<sequence length="279" mass="32204">MNYFCCPIKTTKTNNEKLQFLIRMGTFYNNAVCDIYMGKGAGAKLMQDIRNAKKNVKIVSPYLSPFLIKELIFLHSRGINIKLITSDEIEDFYGYEKNIHKLIIQNKHVDQKAKETRDNLESLSGTLLFAMIGLAVVLFPLMYLLKDLKYGLGFIIVVLIFFARDSVVKKIRNTKVYHYTYKQLFPFKVFVSPNNNGNSFNKTFIHSKIYVIDDEIAYLGSLNFTGSGVKENHETRIRTTDINAVQKIIEEVKDLFFNSNLAERDIQFWGSQLYDEPGN</sequence>
<keyword evidence="1" id="KW-0472">Membrane</keyword>
<dbReference type="EMBL" id="CP015199">
    <property type="protein sequence ID" value="ANF49728.1"/>
    <property type="molecule type" value="Genomic_DNA"/>
</dbReference>
<gene>
    <name evidence="3" type="ORF">A0O34_03865</name>
</gene>
<dbReference type="PANTHER" id="PTHR21248:SF22">
    <property type="entry name" value="PHOSPHOLIPASE D"/>
    <property type="match status" value="1"/>
</dbReference>
<proteinExistence type="predicted"/>
<dbReference type="RefSeq" id="WP_082891091.1">
    <property type="nucleotide sequence ID" value="NZ_CP015199.1"/>
</dbReference>
<dbReference type="AlphaFoldDB" id="A0A172XRX4"/>
<dbReference type="Gene3D" id="3.30.870.10">
    <property type="entry name" value="Endonuclease Chain A"/>
    <property type="match status" value="1"/>
</dbReference>
<name>A0A172XRX4_9FLAO</name>
<dbReference type="SUPFAM" id="SSF56024">
    <property type="entry name" value="Phospholipase D/nuclease"/>
    <property type="match status" value="1"/>
</dbReference>
<organism evidence="3 4">
    <name type="scientific">Chryseobacterium glaciei</name>
    <dbReference type="NCBI Taxonomy" id="1685010"/>
    <lineage>
        <taxon>Bacteria</taxon>
        <taxon>Pseudomonadati</taxon>
        <taxon>Bacteroidota</taxon>
        <taxon>Flavobacteriia</taxon>
        <taxon>Flavobacteriales</taxon>
        <taxon>Weeksellaceae</taxon>
        <taxon>Chryseobacterium group</taxon>
        <taxon>Chryseobacterium</taxon>
    </lineage>
</organism>
<dbReference type="STRING" id="1685010.A0O34_03865"/>
<evidence type="ECO:0000256" key="1">
    <source>
        <dbReference type="SAM" id="Phobius"/>
    </source>
</evidence>
<dbReference type="InterPro" id="IPR025202">
    <property type="entry name" value="PLD-like_dom"/>
</dbReference>
<dbReference type="KEGG" id="chh:A0O34_03865"/>
<dbReference type="OrthoDB" id="750814at2"/>
<feature type="domain" description="PLD phosphodiesterase" evidence="2">
    <location>
        <begin position="201"/>
        <end position="228"/>
    </location>
</feature>
<feature type="transmembrane region" description="Helical" evidence="1">
    <location>
        <begin position="122"/>
        <end position="144"/>
    </location>
</feature>
<evidence type="ECO:0000313" key="4">
    <source>
        <dbReference type="Proteomes" id="UP000077824"/>
    </source>
</evidence>
<dbReference type="InterPro" id="IPR001736">
    <property type="entry name" value="PLipase_D/transphosphatidylase"/>
</dbReference>
<keyword evidence="1" id="KW-0812">Transmembrane</keyword>
<protein>
    <recommendedName>
        <fullName evidence="2">PLD phosphodiesterase domain-containing protein</fullName>
    </recommendedName>
</protein>
<reference evidence="3 4" key="1">
    <citation type="submission" date="2016-04" db="EMBL/GenBank/DDBJ databases">
        <title>Complete Genome Sequence of Chryseobacterium sp. IHBB 10212.</title>
        <authorList>
            <person name="Pal M."/>
            <person name="Swarnkar M.K."/>
            <person name="Kaushal K."/>
            <person name="Chhibber S."/>
            <person name="Singh A.K."/>
            <person name="Gulati A."/>
        </authorList>
    </citation>
    <scope>NUCLEOTIDE SEQUENCE [LARGE SCALE GENOMIC DNA]</scope>
    <source>
        <strain evidence="3 4">IHBB 10212</strain>
    </source>
</reference>
<dbReference type="PANTHER" id="PTHR21248">
    <property type="entry name" value="CARDIOLIPIN SYNTHASE"/>
    <property type="match status" value="1"/>
</dbReference>
<dbReference type="GO" id="GO:0030572">
    <property type="term" value="F:phosphatidyltransferase activity"/>
    <property type="evidence" value="ECO:0007669"/>
    <property type="project" value="UniProtKB-ARBA"/>
</dbReference>
<keyword evidence="1" id="KW-1133">Transmembrane helix</keyword>
<dbReference type="Proteomes" id="UP000077824">
    <property type="component" value="Chromosome"/>
</dbReference>
<dbReference type="Pfam" id="PF13091">
    <property type="entry name" value="PLDc_2"/>
    <property type="match status" value="1"/>
</dbReference>
<dbReference type="SMART" id="SM00155">
    <property type="entry name" value="PLDc"/>
    <property type="match status" value="1"/>
</dbReference>
<dbReference type="GO" id="GO:0032049">
    <property type="term" value="P:cardiolipin biosynthetic process"/>
    <property type="evidence" value="ECO:0007669"/>
    <property type="project" value="UniProtKB-ARBA"/>
</dbReference>
<evidence type="ECO:0000259" key="2">
    <source>
        <dbReference type="PROSITE" id="PS50035"/>
    </source>
</evidence>
<feature type="transmembrane region" description="Helical" evidence="1">
    <location>
        <begin position="150"/>
        <end position="167"/>
    </location>
</feature>
<dbReference type="PROSITE" id="PS50035">
    <property type="entry name" value="PLD"/>
    <property type="match status" value="1"/>
</dbReference>
<accession>A0A172XRX4</accession>
<evidence type="ECO:0000313" key="3">
    <source>
        <dbReference type="EMBL" id="ANF49728.1"/>
    </source>
</evidence>
<keyword evidence="4" id="KW-1185">Reference proteome</keyword>